<dbReference type="SUPFAM" id="SSF88723">
    <property type="entry name" value="PIN domain-like"/>
    <property type="match status" value="1"/>
</dbReference>
<sequence>MVWLNEGLKERLKEHILPLETVTFTLWGSLTSWKEQAGKPMGVIETLIAATALRHNLTIVTNQPEAYLRCGAHVVNPW</sequence>
<protein>
    <recommendedName>
        <fullName evidence="2">PIN domain-containing protein</fullName>
    </recommendedName>
</protein>
<evidence type="ECO:0000313" key="1">
    <source>
        <dbReference type="EMBL" id="MPN49526.1"/>
    </source>
</evidence>
<dbReference type="EMBL" id="VSSQ01112847">
    <property type="protein sequence ID" value="MPN49526.1"/>
    <property type="molecule type" value="Genomic_DNA"/>
</dbReference>
<gene>
    <name evidence="1" type="ORF">SDC9_197147</name>
</gene>
<accession>A0A645IF01</accession>
<dbReference type="InterPro" id="IPR029060">
    <property type="entry name" value="PIN-like_dom_sf"/>
</dbReference>
<name>A0A645IF01_9ZZZZ</name>
<evidence type="ECO:0008006" key="2">
    <source>
        <dbReference type="Google" id="ProtNLM"/>
    </source>
</evidence>
<dbReference type="Gene3D" id="3.40.50.1010">
    <property type="entry name" value="5'-nuclease"/>
    <property type="match status" value="1"/>
</dbReference>
<dbReference type="AlphaFoldDB" id="A0A645IF01"/>
<comment type="caution">
    <text evidence="1">The sequence shown here is derived from an EMBL/GenBank/DDBJ whole genome shotgun (WGS) entry which is preliminary data.</text>
</comment>
<reference evidence="1" key="1">
    <citation type="submission" date="2019-08" db="EMBL/GenBank/DDBJ databases">
        <authorList>
            <person name="Kucharzyk K."/>
            <person name="Murdoch R.W."/>
            <person name="Higgins S."/>
            <person name="Loffler F."/>
        </authorList>
    </citation>
    <scope>NUCLEOTIDE SEQUENCE</scope>
</reference>
<organism evidence="1">
    <name type="scientific">bioreactor metagenome</name>
    <dbReference type="NCBI Taxonomy" id="1076179"/>
    <lineage>
        <taxon>unclassified sequences</taxon>
        <taxon>metagenomes</taxon>
        <taxon>ecological metagenomes</taxon>
    </lineage>
</organism>
<proteinExistence type="predicted"/>